<evidence type="ECO:0000313" key="10">
    <source>
        <dbReference type="Proteomes" id="UP001055057"/>
    </source>
</evidence>
<dbReference type="PANTHER" id="PTHR30033">
    <property type="entry name" value="FLAGELLAR HOOK-ASSOCIATED PROTEIN 1"/>
    <property type="match status" value="1"/>
</dbReference>
<dbReference type="NCBIfam" id="TIGR02492">
    <property type="entry name" value="flgK_ends"/>
    <property type="match status" value="1"/>
</dbReference>
<dbReference type="SUPFAM" id="SSF64518">
    <property type="entry name" value="Phase 1 flagellin"/>
    <property type="match status" value="1"/>
</dbReference>
<evidence type="ECO:0000256" key="4">
    <source>
        <dbReference type="ARBA" id="ARBA00016244"/>
    </source>
</evidence>
<evidence type="ECO:0000256" key="5">
    <source>
        <dbReference type="ARBA" id="ARBA00022525"/>
    </source>
</evidence>
<dbReference type="PRINTS" id="PR01005">
    <property type="entry name" value="FLGHOOKAP1"/>
</dbReference>
<evidence type="ECO:0000256" key="6">
    <source>
        <dbReference type="ARBA" id="ARBA00023143"/>
    </source>
</evidence>
<accession>A0ABQ4TUR0</accession>
<keyword evidence="10" id="KW-1185">Reference proteome</keyword>
<dbReference type="InterPro" id="IPR002371">
    <property type="entry name" value="FlgK"/>
</dbReference>
<dbReference type="Pfam" id="PF06429">
    <property type="entry name" value="Flg_bbr_C"/>
    <property type="match status" value="1"/>
</dbReference>
<keyword evidence="6" id="KW-0975">Bacterial flagellum</keyword>
<dbReference type="EMBL" id="BPRB01000031">
    <property type="protein sequence ID" value="GJE58428.1"/>
    <property type="molecule type" value="Genomic_DNA"/>
</dbReference>
<evidence type="ECO:0000259" key="7">
    <source>
        <dbReference type="Pfam" id="PF06429"/>
    </source>
</evidence>
<dbReference type="InterPro" id="IPR010930">
    <property type="entry name" value="Flg_bb/hook_C_dom"/>
</dbReference>
<dbReference type="Pfam" id="PF22638">
    <property type="entry name" value="FlgK_D1"/>
    <property type="match status" value="1"/>
</dbReference>
<reference evidence="9" key="1">
    <citation type="journal article" date="2021" name="Front. Microbiol.">
        <title>Comprehensive Comparative Genomics and Phenotyping of Methylobacterium Species.</title>
        <authorList>
            <person name="Alessa O."/>
            <person name="Ogura Y."/>
            <person name="Fujitani Y."/>
            <person name="Takami H."/>
            <person name="Hayashi T."/>
            <person name="Sahin N."/>
            <person name="Tani A."/>
        </authorList>
    </citation>
    <scope>NUCLEOTIDE SEQUENCE</scope>
    <source>
        <strain evidence="9">DSM 23632</strain>
    </source>
</reference>
<comment type="similarity">
    <text evidence="3">Belongs to the flagella basal body rod proteins family.</text>
</comment>
<keyword evidence="5" id="KW-0964">Secreted</keyword>
<dbReference type="PANTHER" id="PTHR30033:SF1">
    <property type="entry name" value="FLAGELLAR HOOK-ASSOCIATED PROTEIN 1"/>
    <property type="match status" value="1"/>
</dbReference>
<comment type="subcellular location">
    <subcellularLocation>
        <location evidence="1">Bacterial flagellum</location>
    </subcellularLocation>
    <subcellularLocation>
        <location evidence="2">Secreted</location>
    </subcellularLocation>
</comment>
<evidence type="ECO:0000259" key="8">
    <source>
        <dbReference type="Pfam" id="PF22638"/>
    </source>
</evidence>
<name>A0ABQ4TUR0_9HYPH</name>
<dbReference type="InterPro" id="IPR053927">
    <property type="entry name" value="FlgK_helical"/>
</dbReference>
<reference evidence="9" key="2">
    <citation type="submission" date="2021-08" db="EMBL/GenBank/DDBJ databases">
        <authorList>
            <person name="Tani A."/>
            <person name="Ola A."/>
            <person name="Ogura Y."/>
            <person name="Katsura K."/>
            <person name="Hayashi T."/>
        </authorList>
    </citation>
    <scope>NUCLEOTIDE SEQUENCE</scope>
    <source>
        <strain evidence="9">DSM 23632</strain>
    </source>
</reference>
<evidence type="ECO:0000256" key="2">
    <source>
        <dbReference type="ARBA" id="ARBA00004613"/>
    </source>
</evidence>
<protein>
    <recommendedName>
        <fullName evidence="4">Flagellar hook-associated protein 1</fullName>
    </recommendedName>
</protein>
<feature type="domain" description="Flagellar hook-associated protein FlgK helical" evidence="8">
    <location>
        <begin position="86"/>
        <end position="318"/>
    </location>
</feature>
<sequence length="626" mass="62297">MGLNPLATATAGLRATQAAIGLVSQNVANAGTAGYVRRTLTSVASGSGNAGVATGTITRSFDTASLKQLRLETSGSGYTATKSGVLSQLDKLYGTPGSATALDGILNTFTQSLQTLAANPSSAAARSTVLSSASTLAGKIGSIAGSVQDIRSGIESRLGTETKDASALLAGIASLNVKIQNTSDDGSRADLLDQRDQKVNQLAGYFDIQTQEQRDGTLTVMTGSGVTLVDRGSAASLSFDGRSTLGPNATYSTDADKRGVGTITATTPGGGRIDLGEPGVLRSGTIAAEFELRDTILPQAQRQLDDLASGLATSLTDRTVTGTVSGTGASLDIAGIQAGNRLTVPVKGPGGSVRNVVLIASNGPTQGVDPGRTDDGSGFAQTFDISGGPATYGPKLQEALTAMASRLSTAGYPSVPALTAGGTGSTVTIAGTGGWSAAGASANVTVPGSAGDLSGGYPQIALFVDGSGNTLVTGSFDGGSQLAGLAQRLKLNPAVSGNTAALVASSGTDATVSSTRAQFVYDALTTKPHTFSSASGIGGVSAPYSTSVAGFAQDVIAAQGSASANAQSLDDGQGVALATAQSRFSQSAGVSVDEEMSNLIALQTAYGANARVLTAARDMLDTLLRI</sequence>
<dbReference type="Proteomes" id="UP001055057">
    <property type="component" value="Unassembled WGS sequence"/>
</dbReference>
<gene>
    <name evidence="9" type="ORF">MPOCJGCO_0509</name>
</gene>
<evidence type="ECO:0000256" key="1">
    <source>
        <dbReference type="ARBA" id="ARBA00004365"/>
    </source>
</evidence>
<proteinExistence type="inferred from homology"/>
<feature type="domain" description="Flagellar basal-body/hook protein C-terminal" evidence="7">
    <location>
        <begin position="583"/>
        <end position="626"/>
    </location>
</feature>
<organism evidence="9 10">
    <name type="scientific">Methylobacterium trifolii</name>
    <dbReference type="NCBI Taxonomy" id="1003092"/>
    <lineage>
        <taxon>Bacteria</taxon>
        <taxon>Pseudomonadati</taxon>
        <taxon>Pseudomonadota</taxon>
        <taxon>Alphaproteobacteria</taxon>
        <taxon>Hyphomicrobiales</taxon>
        <taxon>Methylobacteriaceae</taxon>
        <taxon>Methylobacterium</taxon>
    </lineage>
</organism>
<comment type="caution">
    <text evidence="9">The sequence shown here is derived from an EMBL/GenBank/DDBJ whole genome shotgun (WGS) entry which is preliminary data.</text>
</comment>
<evidence type="ECO:0000256" key="3">
    <source>
        <dbReference type="ARBA" id="ARBA00009677"/>
    </source>
</evidence>
<evidence type="ECO:0000313" key="9">
    <source>
        <dbReference type="EMBL" id="GJE58428.1"/>
    </source>
</evidence>
<dbReference type="RefSeq" id="WP_238181060.1">
    <property type="nucleotide sequence ID" value="NZ_BPRB01000031.1"/>
</dbReference>